<name>A0A3P7J4S2_STRVU</name>
<dbReference type="Proteomes" id="UP000270094">
    <property type="component" value="Unassembled WGS sequence"/>
</dbReference>
<sequence>MDFGPKGYKDVNDWQADCLMLCTNNARKSPQRRPSPFSTLQGASATTPPCRERSPGRMRNFHHRTWGVGFVVHPSVCLVDSHGILSPRLVGLFRLRLLHQ</sequence>
<dbReference type="EMBL" id="UYYB01107777">
    <property type="protein sequence ID" value="VDM80221.1"/>
    <property type="molecule type" value="Genomic_DNA"/>
</dbReference>
<dbReference type="AlphaFoldDB" id="A0A3P7J4S2"/>
<feature type="compositionally biased region" description="Polar residues" evidence="1">
    <location>
        <begin position="36"/>
        <end position="47"/>
    </location>
</feature>
<accession>A0A3P7J4S2</accession>
<reference evidence="2 3" key="1">
    <citation type="submission" date="2018-11" db="EMBL/GenBank/DDBJ databases">
        <authorList>
            <consortium name="Pathogen Informatics"/>
        </authorList>
    </citation>
    <scope>NUCLEOTIDE SEQUENCE [LARGE SCALE GENOMIC DNA]</scope>
</reference>
<feature type="region of interest" description="Disordered" evidence="1">
    <location>
        <begin position="26"/>
        <end position="57"/>
    </location>
</feature>
<evidence type="ECO:0000313" key="3">
    <source>
        <dbReference type="Proteomes" id="UP000270094"/>
    </source>
</evidence>
<evidence type="ECO:0000256" key="1">
    <source>
        <dbReference type="SAM" id="MobiDB-lite"/>
    </source>
</evidence>
<proteinExistence type="predicted"/>
<keyword evidence="3" id="KW-1185">Reference proteome</keyword>
<gene>
    <name evidence="2" type="ORF">SVUK_LOCUS15219</name>
</gene>
<organism evidence="2 3">
    <name type="scientific">Strongylus vulgaris</name>
    <name type="common">Blood worm</name>
    <dbReference type="NCBI Taxonomy" id="40348"/>
    <lineage>
        <taxon>Eukaryota</taxon>
        <taxon>Metazoa</taxon>
        <taxon>Ecdysozoa</taxon>
        <taxon>Nematoda</taxon>
        <taxon>Chromadorea</taxon>
        <taxon>Rhabditida</taxon>
        <taxon>Rhabditina</taxon>
        <taxon>Rhabditomorpha</taxon>
        <taxon>Strongyloidea</taxon>
        <taxon>Strongylidae</taxon>
        <taxon>Strongylus</taxon>
    </lineage>
</organism>
<evidence type="ECO:0000313" key="2">
    <source>
        <dbReference type="EMBL" id="VDM80221.1"/>
    </source>
</evidence>
<protein>
    <submittedName>
        <fullName evidence="2">Uncharacterized protein</fullName>
    </submittedName>
</protein>